<sequence length="60" mass="6669">MTTNDTRWRKSSYSGANANDCVELDRHPGHTGIRDSKSPTGEHLTVSTEAFTTFLTSVKR</sequence>
<dbReference type="Proteomes" id="UP001141259">
    <property type="component" value="Unassembled WGS sequence"/>
</dbReference>
<dbReference type="AlphaFoldDB" id="A0A9X2VKF5"/>
<comment type="caution">
    <text evidence="3">The sequence shown here is derived from an EMBL/GenBank/DDBJ whole genome shotgun (WGS) entry which is preliminary data.</text>
</comment>
<name>A0A9X2VKF5_9PSEU</name>
<evidence type="ECO:0000313" key="4">
    <source>
        <dbReference type="Proteomes" id="UP001141259"/>
    </source>
</evidence>
<reference evidence="3" key="1">
    <citation type="submission" date="2022-08" db="EMBL/GenBank/DDBJ databases">
        <authorList>
            <person name="Tistechok S."/>
            <person name="Samborskyy M."/>
            <person name="Roman I."/>
        </authorList>
    </citation>
    <scope>NUCLEOTIDE SEQUENCE</scope>
    <source>
        <strain evidence="3">DSM 103496</strain>
    </source>
</reference>
<feature type="region of interest" description="Disordered" evidence="1">
    <location>
        <begin position="1"/>
        <end position="44"/>
    </location>
</feature>
<feature type="compositionally biased region" description="Polar residues" evidence="1">
    <location>
        <begin position="1"/>
        <end position="17"/>
    </location>
</feature>
<organism evidence="3 4">
    <name type="scientific">Umezawaea endophytica</name>
    <dbReference type="NCBI Taxonomy" id="1654476"/>
    <lineage>
        <taxon>Bacteria</taxon>
        <taxon>Bacillati</taxon>
        <taxon>Actinomycetota</taxon>
        <taxon>Actinomycetes</taxon>
        <taxon>Pseudonocardiales</taxon>
        <taxon>Pseudonocardiaceae</taxon>
        <taxon>Umezawaea</taxon>
    </lineage>
</organism>
<evidence type="ECO:0000256" key="1">
    <source>
        <dbReference type="SAM" id="MobiDB-lite"/>
    </source>
</evidence>
<evidence type="ECO:0000313" key="3">
    <source>
        <dbReference type="EMBL" id="MCS7478266.1"/>
    </source>
</evidence>
<accession>A0A9X2VKF5</accession>
<feature type="compositionally biased region" description="Basic and acidic residues" evidence="1">
    <location>
        <begin position="23"/>
        <end position="37"/>
    </location>
</feature>
<protein>
    <submittedName>
        <fullName evidence="3">DUF397 domain-containing protein</fullName>
    </submittedName>
</protein>
<gene>
    <name evidence="3" type="ORF">NZH93_15510</name>
</gene>
<evidence type="ECO:0000259" key="2">
    <source>
        <dbReference type="Pfam" id="PF04149"/>
    </source>
</evidence>
<feature type="domain" description="DUF397" evidence="2">
    <location>
        <begin position="7"/>
        <end position="59"/>
    </location>
</feature>
<dbReference type="Pfam" id="PF04149">
    <property type="entry name" value="DUF397"/>
    <property type="match status" value="1"/>
</dbReference>
<dbReference type="InterPro" id="IPR007278">
    <property type="entry name" value="DUF397"/>
</dbReference>
<dbReference type="EMBL" id="JANYMP010000006">
    <property type="protein sequence ID" value="MCS7478266.1"/>
    <property type="molecule type" value="Genomic_DNA"/>
</dbReference>
<proteinExistence type="predicted"/>
<dbReference type="RefSeq" id="WP_259623764.1">
    <property type="nucleotide sequence ID" value="NZ_JANYMP010000006.1"/>
</dbReference>
<keyword evidence="4" id="KW-1185">Reference proteome</keyword>